<protein>
    <submittedName>
        <fullName evidence="1">Uncharacterized protein</fullName>
    </submittedName>
</protein>
<accession>A0AAV3ZEE5</accession>
<dbReference type="AlphaFoldDB" id="A0AAV3ZEE5"/>
<reference evidence="1 2" key="1">
    <citation type="journal article" date="2021" name="Elife">
        <title>Chloroplast acquisition without the gene transfer in kleptoplastic sea slugs, Plakobranchus ocellatus.</title>
        <authorList>
            <person name="Maeda T."/>
            <person name="Takahashi S."/>
            <person name="Yoshida T."/>
            <person name="Shimamura S."/>
            <person name="Takaki Y."/>
            <person name="Nagai Y."/>
            <person name="Toyoda A."/>
            <person name="Suzuki Y."/>
            <person name="Arimoto A."/>
            <person name="Ishii H."/>
            <person name="Satoh N."/>
            <person name="Nishiyama T."/>
            <person name="Hasebe M."/>
            <person name="Maruyama T."/>
            <person name="Minagawa J."/>
            <person name="Obokata J."/>
            <person name="Shigenobu S."/>
        </authorList>
    </citation>
    <scope>NUCLEOTIDE SEQUENCE [LARGE SCALE GENOMIC DNA]</scope>
</reference>
<dbReference type="Proteomes" id="UP000735302">
    <property type="component" value="Unassembled WGS sequence"/>
</dbReference>
<evidence type="ECO:0000313" key="1">
    <source>
        <dbReference type="EMBL" id="GFN92243.1"/>
    </source>
</evidence>
<organism evidence="1 2">
    <name type="scientific">Plakobranchus ocellatus</name>
    <dbReference type="NCBI Taxonomy" id="259542"/>
    <lineage>
        <taxon>Eukaryota</taxon>
        <taxon>Metazoa</taxon>
        <taxon>Spiralia</taxon>
        <taxon>Lophotrochozoa</taxon>
        <taxon>Mollusca</taxon>
        <taxon>Gastropoda</taxon>
        <taxon>Heterobranchia</taxon>
        <taxon>Euthyneura</taxon>
        <taxon>Panpulmonata</taxon>
        <taxon>Sacoglossa</taxon>
        <taxon>Placobranchoidea</taxon>
        <taxon>Plakobranchidae</taxon>
        <taxon>Plakobranchus</taxon>
    </lineage>
</organism>
<proteinExistence type="predicted"/>
<name>A0AAV3ZEE5_9GAST</name>
<comment type="caution">
    <text evidence="1">The sequence shown here is derived from an EMBL/GenBank/DDBJ whole genome shotgun (WGS) entry which is preliminary data.</text>
</comment>
<sequence length="220" mass="24095">MEERNNPKLTAVIIRPSLLTPITTTAQCKSAGINSTTLIAPIRVVGKAKAESASVCPVPDQTQISEQTVQQNPETLSLGKDEFHFFSTSGKHYTTMALIQDLGFVIVYDKSAFRPSQKIEHMGLQIDSVSMTAKFERQRACERNTAVLVVTAGINVRTSYLYGEVKALCIPNVIYYVIVGNMEGARRPEDLDMSVVVGATITKAQASCETLNRLLREPTA</sequence>
<keyword evidence="2" id="KW-1185">Reference proteome</keyword>
<dbReference type="EMBL" id="BLXT01002238">
    <property type="protein sequence ID" value="GFN92243.1"/>
    <property type="molecule type" value="Genomic_DNA"/>
</dbReference>
<gene>
    <name evidence="1" type="ORF">PoB_001874900</name>
</gene>
<evidence type="ECO:0000313" key="2">
    <source>
        <dbReference type="Proteomes" id="UP000735302"/>
    </source>
</evidence>